<dbReference type="OrthoDB" id="7949219at2"/>
<protein>
    <submittedName>
        <fullName evidence="2">Dihydrofolate reductase</fullName>
    </submittedName>
</protein>
<evidence type="ECO:0000313" key="2">
    <source>
        <dbReference type="EMBL" id="SCE95116.1"/>
    </source>
</evidence>
<evidence type="ECO:0000313" key="3">
    <source>
        <dbReference type="Proteomes" id="UP000198253"/>
    </source>
</evidence>
<dbReference type="EMBL" id="LT607413">
    <property type="protein sequence ID" value="SCE95116.1"/>
    <property type="molecule type" value="Genomic_DNA"/>
</dbReference>
<dbReference type="GO" id="GO:0009231">
    <property type="term" value="P:riboflavin biosynthetic process"/>
    <property type="evidence" value="ECO:0007669"/>
    <property type="project" value="InterPro"/>
</dbReference>
<name>A0A1C4WFT7_MICEC</name>
<dbReference type="Proteomes" id="UP000198253">
    <property type="component" value="Chromosome I"/>
</dbReference>
<organism evidence="2 3">
    <name type="scientific">Micromonospora echinospora</name>
    <name type="common">Micromonospora purpurea</name>
    <dbReference type="NCBI Taxonomy" id="1877"/>
    <lineage>
        <taxon>Bacteria</taxon>
        <taxon>Bacillati</taxon>
        <taxon>Actinomycetota</taxon>
        <taxon>Actinomycetes</taxon>
        <taxon>Micromonosporales</taxon>
        <taxon>Micromonosporaceae</taxon>
        <taxon>Micromonospora</taxon>
    </lineage>
</organism>
<gene>
    <name evidence="2" type="ORF">GA0070618_2157</name>
</gene>
<feature type="domain" description="Bacterial bifunctional deaminase-reductase C-terminal" evidence="1">
    <location>
        <begin position="3"/>
        <end position="177"/>
    </location>
</feature>
<dbReference type="InterPro" id="IPR024072">
    <property type="entry name" value="DHFR-like_dom_sf"/>
</dbReference>
<dbReference type="GO" id="GO:0008703">
    <property type="term" value="F:5-amino-6-(5-phosphoribosylamino)uracil reductase activity"/>
    <property type="evidence" value="ECO:0007669"/>
    <property type="project" value="InterPro"/>
</dbReference>
<dbReference type="Gene3D" id="3.40.430.10">
    <property type="entry name" value="Dihydrofolate Reductase, subunit A"/>
    <property type="match status" value="1"/>
</dbReference>
<reference evidence="3" key="1">
    <citation type="submission" date="2016-06" db="EMBL/GenBank/DDBJ databases">
        <authorList>
            <person name="Varghese N."/>
            <person name="Submissions Spin"/>
        </authorList>
    </citation>
    <scope>NUCLEOTIDE SEQUENCE [LARGE SCALE GENOMIC DNA]</scope>
    <source>
        <strain evidence="3">DSM 43816</strain>
    </source>
</reference>
<evidence type="ECO:0000259" key="1">
    <source>
        <dbReference type="Pfam" id="PF01872"/>
    </source>
</evidence>
<dbReference type="PANTHER" id="PTHR38011:SF11">
    <property type="entry name" value="2,5-DIAMINO-6-RIBOSYLAMINO-4(3H)-PYRIMIDINONE 5'-PHOSPHATE REDUCTASE"/>
    <property type="match status" value="1"/>
</dbReference>
<accession>A0A1C4WFT7</accession>
<dbReference type="SUPFAM" id="SSF53597">
    <property type="entry name" value="Dihydrofolate reductase-like"/>
    <property type="match status" value="1"/>
</dbReference>
<dbReference type="RefSeq" id="WP_088981503.1">
    <property type="nucleotide sequence ID" value="NZ_LT607413.1"/>
</dbReference>
<dbReference type="PANTHER" id="PTHR38011">
    <property type="entry name" value="DIHYDROFOLATE REDUCTASE FAMILY PROTEIN (AFU_ORTHOLOGUE AFUA_8G06820)"/>
    <property type="match status" value="1"/>
</dbReference>
<proteinExistence type="predicted"/>
<dbReference type="InParanoid" id="A0A1C4WFT7"/>
<keyword evidence="3" id="KW-1185">Reference proteome</keyword>
<dbReference type="Pfam" id="PF01872">
    <property type="entry name" value="RibD_C"/>
    <property type="match status" value="1"/>
</dbReference>
<sequence>MGKLIYVTNVSLDGYIEDERGAFDWFPTDDEVFAFTTDLLRSVGTFLYGRRLYEAMAVWETDAALAAQSDLMADFASAWQAASKVVYSTTLAAVSTADTRLERRFDPAAVHELKVTAGSDLTVGGANLVTQAFKAGLVDECQLFVLPIVVGGGKPGLPTGMRADLELLDERRFRNGVVHLRYRPRAVNDSPVRSLAALA</sequence>
<dbReference type="InterPro" id="IPR002734">
    <property type="entry name" value="RibDG_C"/>
</dbReference>
<dbReference type="InterPro" id="IPR050765">
    <property type="entry name" value="Riboflavin_Biosynth_HTPR"/>
</dbReference>
<dbReference type="AlphaFoldDB" id="A0A1C4WFT7"/>